<dbReference type="Gene3D" id="1.20.58.320">
    <property type="entry name" value="TPR-like"/>
    <property type="match status" value="1"/>
</dbReference>
<dbReference type="AlphaFoldDB" id="A0A4S2HBV1"/>
<dbReference type="Pfam" id="PF06041">
    <property type="entry name" value="DUF924"/>
    <property type="match status" value="1"/>
</dbReference>
<dbReference type="InterPro" id="IPR010323">
    <property type="entry name" value="DUF924"/>
</dbReference>
<name>A0A4S2HBV1_9PROT</name>
<sequence length="196" mass="22074">MRVGPDDILDFWFSDRARERWFASDAAFDASVRRLFAPLCFDLDRAPSVDGHPWLDGPEGALALIVACDQFTRNVWRGTPMAFALDTKARAAALHSLDSGYDWVFENEARSLFYMPFMHAESMEAQDLCVALCETRLGEEVSTTRHARAHRDLIARFGRFPHRNAILGRESTPEESEFLRSGGYAPGAKRQAKTSS</sequence>
<reference evidence="2 3" key="1">
    <citation type="journal article" date="2013" name="Int. J. Syst. Evol. Microbiol.">
        <title>Marinicauda pacifica gen. nov., sp. nov., a prosthecate alphaproteobacterium of the family Hyphomonadaceae isolated from deep seawater.</title>
        <authorList>
            <person name="Zhang X.Y."/>
            <person name="Li G.W."/>
            <person name="Wang C.S."/>
            <person name="Zhang Y.J."/>
            <person name="Xu X.W."/>
            <person name="Li H."/>
            <person name="Liu A."/>
            <person name="Liu C."/>
            <person name="Xie B.B."/>
            <person name="Qin Q.L."/>
            <person name="Xu Z."/>
            <person name="Chen X.L."/>
            <person name="Zhou B.C."/>
            <person name="Zhang Y.Z."/>
        </authorList>
    </citation>
    <scope>NUCLEOTIDE SEQUENCE [LARGE SCALE GENOMIC DNA]</scope>
    <source>
        <strain evidence="2 3">P-1 km-3</strain>
    </source>
</reference>
<accession>A0A4S2HBV1</accession>
<comment type="caution">
    <text evidence="2">The sequence shown here is derived from an EMBL/GenBank/DDBJ whole genome shotgun (WGS) entry which is preliminary data.</text>
</comment>
<feature type="region of interest" description="Disordered" evidence="1">
    <location>
        <begin position="171"/>
        <end position="196"/>
    </location>
</feature>
<protein>
    <submittedName>
        <fullName evidence="2">DUF924 domain-containing protein</fullName>
    </submittedName>
</protein>
<evidence type="ECO:0000313" key="2">
    <source>
        <dbReference type="EMBL" id="TGY92982.1"/>
    </source>
</evidence>
<organism evidence="2 3">
    <name type="scientific">Marinicauda pacifica</name>
    <dbReference type="NCBI Taxonomy" id="1133559"/>
    <lineage>
        <taxon>Bacteria</taxon>
        <taxon>Pseudomonadati</taxon>
        <taxon>Pseudomonadota</taxon>
        <taxon>Alphaproteobacteria</taxon>
        <taxon>Maricaulales</taxon>
        <taxon>Maricaulaceae</taxon>
        <taxon>Marinicauda</taxon>
    </lineage>
</organism>
<proteinExistence type="predicted"/>
<keyword evidence="3" id="KW-1185">Reference proteome</keyword>
<gene>
    <name evidence="2" type="ORF">E5162_07905</name>
</gene>
<dbReference type="Proteomes" id="UP000305451">
    <property type="component" value="Unassembled WGS sequence"/>
</dbReference>
<dbReference type="Gene3D" id="1.25.40.10">
    <property type="entry name" value="Tetratricopeptide repeat domain"/>
    <property type="match status" value="1"/>
</dbReference>
<evidence type="ECO:0000313" key="3">
    <source>
        <dbReference type="Proteomes" id="UP000305451"/>
    </source>
</evidence>
<dbReference type="InterPro" id="IPR011990">
    <property type="entry name" value="TPR-like_helical_dom_sf"/>
</dbReference>
<dbReference type="SUPFAM" id="SSF48452">
    <property type="entry name" value="TPR-like"/>
    <property type="match status" value="1"/>
</dbReference>
<dbReference type="RefSeq" id="WP_135944638.1">
    <property type="nucleotide sequence ID" value="NZ_BMEI01000002.1"/>
</dbReference>
<dbReference type="EMBL" id="SRXV01000002">
    <property type="protein sequence ID" value="TGY92982.1"/>
    <property type="molecule type" value="Genomic_DNA"/>
</dbReference>
<dbReference type="OrthoDB" id="7593450at2"/>
<evidence type="ECO:0000256" key="1">
    <source>
        <dbReference type="SAM" id="MobiDB-lite"/>
    </source>
</evidence>